<accession>A0A381LC30</accession>
<protein>
    <submittedName>
        <fullName evidence="1">Bgt-20648</fullName>
    </submittedName>
</protein>
<reference evidence="1" key="1">
    <citation type="submission" date="2018-07" db="EMBL/GenBank/DDBJ databases">
        <authorList>
            <person name="Quirk P.G."/>
            <person name="Krulwich T.A."/>
        </authorList>
    </citation>
    <scope>NUCLEOTIDE SEQUENCE</scope>
    <source>
        <strain evidence="1">96224</strain>
    </source>
</reference>
<dbReference type="AlphaFoldDB" id="A0A381LC30"/>
<evidence type="ECO:0000313" key="1">
    <source>
        <dbReference type="EMBL" id="SUZ11494.1"/>
    </source>
</evidence>
<organism evidence="1">
    <name type="scientific">Blumeria graminis f. sp. tritici 96224</name>
    <dbReference type="NCBI Taxonomy" id="1268274"/>
    <lineage>
        <taxon>Eukaryota</taxon>
        <taxon>Fungi</taxon>
        <taxon>Dikarya</taxon>
        <taxon>Ascomycota</taxon>
        <taxon>Pezizomycotina</taxon>
        <taxon>Leotiomycetes</taxon>
        <taxon>Erysiphales</taxon>
        <taxon>Erysiphaceae</taxon>
        <taxon>Blumeria</taxon>
    </lineage>
</organism>
<proteinExistence type="predicted"/>
<name>A0A381LC30_BLUGR</name>
<dbReference type="EMBL" id="UIGY01000127">
    <property type="protein sequence ID" value="SUZ11494.1"/>
    <property type="molecule type" value="Genomic_DNA"/>
</dbReference>
<sequence length="88" mass="9922">MLKNWFLTTFKYDGFANPPLFSNDNNSKEIAIPKSLGAFTANSSFEANFSEEYKLYHSWTLDSALDIHVCNYSSISGWITIRSASVTV</sequence>
<gene>
    <name evidence="1" type="ORF">BGT96224V2_LOCUS4665</name>
</gene>